<dbReference type="InterPro" id="IPR001128">
    <property type="entry name" value="Cyt_P450"/>
</dbReference>
<dbReference type="InterPro" id="IPR002401">
    <property type="entry name" value="Cyt_P450_E_grp-I"/>
</dbReference>
<dbReference type="Proteomes" id="UP000681720">
    <property type="component" value="Unassembled WGS sequence"/>
</dbReference>
<dbReference type="AlphaFoldDB" id="A0A8S3BYA3"/>
<dbReference type="SUPFAM" id="SSF48264">
    <property type="entry name" value="Cytochrome P450"/>
    <property type="match status" value="1"/>
</dbReference>
<dbReference type="GO" id="GO:0005506">
    <property type="term" value="F:iron ion binding"/>
    <property type="evidence" value="ECO:0007669"/>
    <property type="project" value="InterPro"/>
</dbReference>
<organism evidence="8 9">
    <name type="scientific">Rotaria magnacalcarata</name>
    <dbReference type="NCBI Taxonomy" id="392030"/>
    <lineage>
        <taxon>Eukaryota</taxon>
        <taxon>Metazoa</taxon>
        <taxon>Spiralia</taxon>
        <taxon>Gnathifera</taxon>
        <taxon>Rotifera</taxon>
        <taxon>Eurotatoria</taxon>
        <taxon>Bdelloidea</taxon>
        <taxon>Philodinida</taxon>
        <taxon>Philodinidae</taxon>
        <taxon>Rotaria</taxon>
    </lineage>
</organism>
<dbReference type="GO" id="GO:0020037">
    <property type="term" value="F:heme binding"/>
    <property type="evidence" value="ECO:0007669"/>
    <property type="project" value="InterPro"/>
</dbReference>
<dbReference type="Pfam" id="PF00067">
    <property type="entry name" value="p450"/>
    <property type="match status" value="1"/>
</dbReference>
<evidence type="ECO:0000313" key="8">
    <source>
        <dbReference type="EMBL" id="CAF4855720.1"/>
    </source>
</evidence>
<name>A0A8S3BYA3_9BILA</name>
<proteinExistence type="inferred from homology"/>
<keyword evidence="6" id="KW-0503">Monooxygenase</keyword>
<evidence type="ECO:0000313" key="9">
    <source>
        <dbReference type="Proteomes" id="UP000681720"/>
    </source>
</evidence>
<evidence type="ECO:0000256" key="1">
    <source>
        <dbReference type="ARBA" id="ARBA00001971"/>
    </source>
</evidence>
<evidence type="ECO:0000256" key="5">
    <source>
        <dbReference type="ARBA" id="ARBA00023004"/>
    </source>
</evidence>
<dbReference type="EMBL" id="CAJOBJ010163552">
    <property type="protein sequence ID" value="CAF4855720.1"/>
    <property type="molecule type" value="Genomic_DNA"/>
</dbReference>
<comment type="cofactor">
    <cofactor evidence="1 7">
        <name>heme</name>
        <dbReference type="ChEBI" id="CHEBI:30413"/>
    </cofactor>
</comment>
<feature type="non-terminal residue" evidence="8">
    <location>
        <position position="73"/>
    </location>
</feature>
<keyword evidence="3 7" id="KW-0479">Metal-binding</keyword>
<dbReference type="PRINTS" id="PR00463">
    <property type="entry name" value="EP450I"/>
</dbReference>
<keyword evidence="4" id="KW-0560">Oxidoreductase</keyword>
<feature type="binding site" description="axial binding residue" evidence="7">
    <location>
        <position position="63"/>
    </location>
    <ligand>
        <name>heme</name>
        <dbReference type="ChEBI" id="CHEBI:30413"/>
    </ligand>
    <ligandPart>
        <name>Fe</name>
        <dbReference type="ChEBI" id="CHEBI:18248"/>
    </ligandPart>
</feature>
<dbReference type="GO" id="GO:0016705">
    <property type="term" value="F:oxidoreductase activity, acting on paired donors, with incorporation or reduction of molecular oxygen"/>
    <property type="evidence" value="ECO:0007669"/>
    <property type="project" value="InterPro"/>
</dbReference>
<dbReference type="PANTHER" id="PTHR24303">
    <property type="entry name" value="HEME-BINDING MONOOXYGENASE FAMILY"/>
    <property type="match status" value="1"/>
</dbReference>
<accession>A0A8S3BYA3</accession>
<evidence type="ECO:0000256" key="2">
    <source>
        <dbReference type="ARBA" id="ARBA00010617"/>
    </source>
</evidence>
<dbReference type="InterPro" id="IPR036396">
    <property type="entry name" value="Cyt_P450_sf"/>
</dbReference>
<evidence type="ECO:0000256" key="4">
    <source>
        <dbReference type="ARBA" id="ARBA00023002"/>
    </source>
</evidence>
<dbReference type="Gene3D" id="1.10.630.10">
    <property type="entry name" value="Cytochrome P450"/>
    <property type="match status" value="1"/>
</dbReference>
<sequence length="73" mass="8219">ISICGYEILAGTPIIQALGVVLQDDQIWTNPNEFNPDRFDQVNRRKLPALAFSPFGFAGKRICPGYRFAQYEA</sequence>
<evidence type="ECO:0000256" key="6">
    <source>
        <dbReference type="ARBA" id="ARBA00023033"/>
    </source>
</evidence>
<reference evidence="8" key="1">
    <citation type="submission" date="2021-02" db="EMBL/GenBank/DDBJ databases">
        <authorList>
            <person name="Nowell W R."/>
        </authorList>
    </citation>
    <scope>NUCLEOTIDE SEQUENCE</scope>
</reference>
<feature type="non-terminal residue" evidence="8">
    <location>
        <position position="1"/>
    </location>
</feature>
<keyword evidence="5 7" id="KW-0408">Iron</keyword>
<comment type="caution">
    <text evidence="8">The sequence shown here is derived from an EMBL/GenBank/DDBJ whole genome shotgun (WGS) entry which is preliminary data.</text>
</comment>
<evidence type="ECO:0008006" key="10">
    <source>
        <dbReference type="Google" id="ProtNLM"/>
    </source>
</evidence>
<dbReference type="GO" id="GO:0004497">
    <property type="term" value="F:monooxygenase activity"/>
    <property type="evidence" value="ECO:0007669"/>
    <property type="project" value="UniProtKB-KW"/>
</dbReference>
<evidence type="ECO:0000256" key="3">
    <source>
        <dbReference type="ARBA" id="ARBA00022723"/>
    </source>
</evidence>
<gene>
    <name evidence="8" type="ORF">GIL414_LOCUS49624</name>
</gene>
<protein>
    <recommendedName>
        <fullName evidence="10">Cytochrome P450</fullName>
    </recommendedName>
</protein>
<dbReference type="PANTHER" id="PTHR24303:SF31">
    <property type="entry name" value="CYTOCHROME P450 307A1-RELATED"/>
    <property type="match status" value="1"/>
</dbReference>
<comment type="similarity">
    <text evidence="2">Belongs to the cytochrome P450 family.</text>
</comment>
<evidence type="ECO:0000256" key="7">
    <source>
        <dbReference type="PIRSR" id="PIRSR602401-1"/>
    </source>
</evidence>
<keyword evidence="7" id="KW-0349">Heme</keyword>